<dbReference type="Gene3D" id="1.20.1530.20">
    <property type="match status" value="1"/>
</dbReference>
<comment type="similarity">
    <text evidence="9">Belongs to the monovalent cation:proton antiporter 2 (CPA2) transporter (TC 2.A.37) family. CHX (TC 2.A.37.4) subfamily.</text>
</comment>
<evidence type="ECO:0000256" key="8">
    <source>
        <dbReference type="ARBA" id="ARBA00023136"/>
    </source>
</evidence>
<dbReference type="InterPro" id="IPR006153">
    <property type="entry name" value="Cation/H_exchanger_TM"/>
</dbReference>
<evidence type="ECO:0000256" key="9">
    <source>
        <dbReference type="ARBA" id="ARBA00038341"/>
    </source>
</evidence>
<feature type="transmembrane region" description="Helical" evidence="10">
    <location>
        <begin position="87"/>
        <end position="110"/>
    </location>
</feature>
<dbReference type="Pfam" id="PF23259">
    <property type="entry name" value="CHX17_C"/>
    <property type="match status" value="1"/>
</dbReference>
<evidence type="ECO:0000256" key="2">
    <source>
        <dbReference type="ARBA" id="ARBA00022448"/>
    </source>
</evidence>
<feature type="transmembrane region" description="Helical" evidence="10">
    <location>
        <begin position="426"/>
        <end position="444"/>
    </location>
</feature>
<evidence type="ECO:0000256" key="1">
    <source>
        <dbReference type="ARBA" id="ARBA00004141"/>
    </source>
</evidence>
<feature type="transmembrane region" description="Helical" evidence="10">
    <location>
        <begin position="212"/>
        <end position="233"/>
    </location>
</feature>
<evidence type="ECO:0000259" key="13">
    <source>
        <dbReference type="Pfam" id="PF23259"/>
    </source>
</evidence>
<feature type="domain" description="Cation/H(+) antiporter C-terminal" evidence="13">
    <location>
        <begin position="645"/>
        <end position="784"/>
    </location>
</feature>
<comment type="caution">
    <text evidence="14">The sequence shown here is derived from an EMBL/GenBank/DDBJ whole genome shotgun (WGS) entry which is preliminary data.</text>
</comment>
<gene>
    <name evidence="14" type="ORF">EZV62_003802</name>
</gene>
<dbReference type="Pfam" id="PF23256">
    <property type="entry name" value="CHX17_2nd"/>
    <property type="match status" value="1"/>
</dbReference>
<proteinExistence type="inferred from homology"/>
<dbReference type="EMBL" id="VAHF01000002">
    <property type="protein sequence ID" value="TXG68867.1"/>
    <property type="molecule type" value="Genomic_DNA"/>
</dbReference>
<keyword evidence="8 10" id="KW-0472">Membrane</keyword>
<evidence type="ECO:0000256" key="5">
    <source>
        <dbReference type="ARBA" id="ARBA00022958"/>
    </source>
</evidence>
<evidence type="ECO:0000313" key="15">
    <source>
        <dbReference type="Proteomes" id="UP000323000"/>
    </source>
</evidence>
<feature type="transmembrane region" description="Helical" evidence="10">
    <location>
        <begin position="148"/>
        <end position="171"/>
    </location>
</feature>
<dbReference type="InterPro" id="IPR050794">
    <property type="entry name" value="CPA2_transporter"/>
</dbReference>
<evidence type="ECO:0000256" key="10">
    <source>
        <dbReference type="SAM" id="Phobius"/>
    </source>
</evidence>
<feature type="domain" description="Cation/H+ exchanger transmembrane" evidence="11">
    <location>
        <begin position="73"/>
        <end position="444"/>
    </location>
</feature>
<evidence type="ECO:0000259" key="11">
    <source>
        <dbReference type="Pfam" id="PF00999"/>
    </source>
</evidence>
<feature type="transmembrane region" description="Helical" evidence="10">
    <location>
        <begin position="248"/>
        <end position="270"/>
    </location>
</feature>
<dbReference type="GO" id="GO:1902600">
    <property type="term" value="P:proton transmembrane transport"/>
    <property type="evidence" value="ECO:0007669"/>
    <property type="project" value="InterPro"/>
</dbReference>
<sequence>MESFNPADTPLSNSTYYTCITVPPKINSNGLFLQLYVEQHKQVVSQYTWLDYSAPRLQLLIFLMFGVTQATHFVLKRLGLPHFVSQVVAGLLLSPSISILPEVIGGYLFHEKSVELLGTFGTFGFAFFIFLSGVKVDLKMAMRVGRQAIYIGVLSILVPLLFSFAAVMILYKDPKERYLTAYMSSLFCLSAFPVINCVLTDLKIPNTELGRLGFSSAVIADLGSSIVIFYRILSRIASIGADDMYHEMGYLVLFVLAVVIVYRPLMMLVVRFTPEGGQVNMIFVYACLLPFLLCMHIPSLFRDFSMFLVYGLGLAVPPGPPLGSALVDKFEGMVSGFFLPLYVTACSMRIDEIQLRFFDPQMQKIAFIAVATLLVKFTACLLPLLHKRIPKKDAMAIAAISCSKGIVEISSITIASDLKILSQDQFSLVMAIITLTSGIVPIIVRKLHDPSRKFVGYQRRKITDCKPNSELQIIACIHVPNNVNSVINFLGFSHPTRENPIALSVLHLVKLNAAQASPIFLSHQNGTKNVTGYCYSENVILSFKKFEGINWGAVSVNVFTAISPSDFMDDDICTLALDKLSSFVILPFHRTWYIDGSLESEDPIIRNLNCRVLEKAPCSVGILIDHGNIKRPTVRADSFINSSSKIAVLFMGGSDDREALALALRMAKDTRVGLTVSHFIAESDDGVVDWETILDSEILREVKNDSDISYERHMVNSGPETVNIVHQIVNDNSLIIVGRNCDKEIPQTCGLKEWSEFPELGILGDLLASKDLGGKCSVMVVQQQQSVQ</sequence>
<dbReference type="GO" id="GO:0006885">
    <property type="term" value="P:regulation of pH"/>
    <property type="evidence" value="ECO:0007669"/>
    <property type="project" value="TreeGrafter"/>
</dbReference>
<reference evidence="15" key="1">
    <citation type="journal article" date="2019" name="Gigascience">
        <title>De novo genome assembly of the endangered Acer yangbiense, a plant species with extremely small populations endemic to Yunnan Province, China.</title>
        <authorList>
            <person name="Yang J."/>
            <person name="Wariss H.M."/>
            <person name="Tao L."/>
            <person name="Zhang R."/>
            <person name="Yun Q."/>
            <person name="Hollingsworth P."/>
            <person name="Dao Z."/>
            <person name="Luo G."/>
            <person name="Guo H."/>
            <person name="Ma Y."/>
            <person name="Sun W."/>
        </authorList>
    </citation>
    <scope>NUCLEOTIDE SEQUENCE [LARGE SCALE GENOMIC DNA]</scope>
    <source>
        <strain evidence="15">cv. Malutang</strain>
    </source>
</reference>
<name>A0A5C7IHQ4_9ROSI</name>
<dbReference type="AlphaFoldDB" id="A0A5C7IHQ4"/>
<dbReference type="OrthoDB" id="1938353at2759"/>
<feature type="domain" description="Cation/H(+) antiporter central" evidence="12">
    <location>
        <begin position="506"/>
        <end position="628"/>
    </location>
</feature>
<evidence type="ECO:0000313" key="14">
    <source>
        <dbReference type="EMBL" id="TXG68867.1"/>
    </source>
</evidence>
<dbReference type="PANTHER" id="PTHR32468">
    <property type="entry name" value="CATION/H + ANTIPORTER"/>
    <property type="match status" value="1"/>
</dbReference>
<evidence type="ECO:0000259" key="12">
    <source>
        <dbReference type="Pfam" id="PF23256"/>
    </source>
</evidence>
<keyword evidence="4 10" id="KW-0812">Transmembrane</keyword>
<dbReference type="PANTHER" id="PTHR32468:SF17">
    <property type="entry name" value="CATION_H(+) ANTIPORTER 4"/>
    <property type="match status" value="1"/>
</dbReference>
<keyword evidence="6 10" id="KW-1133">Transmembrane helix</keyword>
<feature type="transmembrane region" description="Helical" evidence="10">
    <location>
        <begin position="282"/>
        <end position="301"/>
    </location>
</feature>
<evidence type="ECO:0000256" key="6">
    <source>
        <dbReference type="ARBA" id="ARBA00022989"/>
    </source>
</evidence>
<evidence type="ECO:0000256" key="4">
    <source>
        <dbReference type="ARBA" id="ARBA00022692"/>
    </source>
</evidence>
<dbReference type="GO" id="GO:0016020">
    <property type="term" value="C:membrane"/>
    <property type="evidence" value="ECO:0007669"/>
    <property type="project" value="UniProtKB-SubCell"/>
</dbReference>
<dbReference type="Pfam" id="PF00999">
    <property type="entry name" value="Na_H_Exchanger"/>
    <property type="match status" value="1"/>
</dbReference>
<dbReference type="GO" id="GO:0006813">
    <property type="term" value="P:potassium ion transport"/>
    <property type="evidence" value="ECO:0007669"/>
    <property type="project" value="UniProtKB-KW"/>
</dbReference>
<feature type="transmembrane region" description="Helical" evidence="10">
    <location>
        <begin position="57"/>
        <end position="75"/>
    </location>
</feature>
<dbReference type="Proteomes" id="UP000323000">
    <property type="component" value="Chromosome 2"/>
</dbReference>
<comment type="subcellular location">
    <subcellularLocation>
        <location evidence="1">Membrane</location>
        <topology evidence="1">Multi-pass membrane protein</topology>
    </subcellularLocation>
</comment>
<keyword evidence="5" id="KW-0630">Potassium</keyword>
<accession>A0A5C7IHQ4</accession>
<feature type="transmembrane region" description="Helical" evidence="10">
    <location>
        <begin position="177"/>
        <end position="200"/>
    </location>
</feature>
<keyword evidence="2" id="KW-0813">Transport</keyword>
<evidence type="ECO:0000256" key="3">
    <source>
        <dbReference type="ARBA" id="ARBA00022538"/>
    </source>
</evidence>
<dbReference type="GO" id="GO:0012505">
    <property type="term" value="C:endomembrane system"/>
    <property type="evidence" value="ECO:0007669"/>
    <property type="project" value="TreeGrafter"/>
</dbReference>
<dbReference type="InterPro" id="IPR038770">
    <property type="entry name" value="Na+/solute_symporter_sf"/>
</dbReference>
<protein>
    <submittedName>
        <fullName evidence="14">Uncharacterized protein</fullName>
    </submittedName>
</protein>
<organism evidence="14 15">
    <name type="scientific">Acer yangbiense</name>
    <dbReference type="NCBI Taxonomy" id="1000413"/>
    <lineage>
        <taxon>Eukaryota</taxon>
        <taxon>Viridiplantae</taxon>
        <taxon>Streptophyta</taxon>
        <taxon>Embryophyta</taxon>
        <taxon>Tracheophyta</taxon>
        <taxon>Spermatophyta</taxon>
        <taxon>Magnoliopsida</taxon>
        <taxon>eudicotyledons</taxon>
        <taxon>Gunneridae</taxon>
        <taxon>Pentapetalae</taxon>
        <taxon>rosids</taxon>
        <taxon>malvids</taxon>
        <taxon>Sapindales</taxon>
        <taxon>Sapindaceae</taxon>
        <taxon>Hippocastanoideae</taxon>
        <taxon>Acereae</taxon>
        <taxon>Acer</taxon>
    </lineage>
</organism>
<dbReference type="GO" id="GO:0015297">
    <property type="term" value="F:antiporter activity"/>
    <property type="evidence" value="ECO:0007669"/>
    <property type="project" value="InterPro"/>
</dbReference>
<dbReference type="InterPro" id="IPR057291">
    <property type="entry name" value="CHX17_2nd"/>
</dbReference>
<keyword evidence="15" id="KW-1185">Reference proteome</keyword>
<dbReference type="InterPro" id="IPR057290">
    <property type="entry name" value="CHX17_C"/>
</dbReference>
<feature type="transmembrane region" description="Helical" evidence="10">
    <location>
        <begin position="365"/>
        <end position="385"/>
    </location>
</feature>
<keyword evidence="7" id="KW-0406">Ion transport</keyword>
<keyword evidence="3" id="KW-0633">Potassium transport</keyword>
<evidence type="ECO:0000256" key="7">
    <source>
        <dbReference type="ARBA" id="ARBA00023065"/>
    </source>
</evidence>
<feature type="transmembrane region" description="Helical" evidence="10">
    <location>
        <begin position="116"/>
        <end position="136"/>
    </location>
</feature>